<organism evidence="1">
    <name type="scientific">Salmonella enterica subsp. enterica serovar Chester</name>
    <dbReference type="NCBI Taxonomy" id="149386"/>
    <lineage>
        <taxon>Bacteria</taxon>
        <taxon>Pseudomonadati</taxon>
        <taxon>Pseudomonadota</taxon>
        <taxon>Gammaproteobacteria</taxon>
        <taxon>Enterobacterales</taxon>
        <taxon>Enterobacteriaceae</taxon>
        <taxon>Salmonella</taxon>
    </lineage>
</organism>
<accession>A0A5U8SUK9</accession>
<dbReference type="AlphaFoldDB" id="A0A5U8SUK9"/>
<gene>
    <name evidence="1" type="ORF">DS524_26710</name>
</gene>
<reference evidence="1" key="1">
    <citation type="submission" date="2018-07" db="EMBL/GenBank/DDBJ databases">
        <authorList>
            <person name="Ashton P.M."/>
            <person name="Dallman T."/>
            <person name="Nair S."/>
            <person name="De Pinna E."/>
            <person name="Peters T."/>
            <person name="Grant K."/>
        </authorList>
    </citation>
    <scope>NUCLEOTIDE SEQUENCE</scope>
    <source>
        <strain evidence="1">296838</strain>
    </source>
</reference>
<sequence length="34" mass="4082">ASRLLKSRRFIRWMDRLTGGLFMFFAVKLALSHR</sequence>
<evidence type="ECO:0000313" key="1">
    <source>
        <dbReference type="EMBL" id="EBR9859335.1"/>
    </source>
</evidence>
<feature type="non-terminal residue" evidence="1">
    <location>
        <position position="1"/>
    </location>
</feature>
<proteinExistence type="predicted"/>
<name>A0A5U8SUK9_SALET</name>
<dbReference type="EMBL" id="AAGUAT010000177">
    <property type="protein sequence ID" value="EBR9859335.1"/>
    <property type="molecule type" value="Genomic_DNA"/>
</dbReference>
<protein>
    <submittedName>
        <fullName evidence="1">LysE family translocator</fullName>
    </submittedName>
</protein>
<comment type="caution">
    <text evidence="1">The sequence shown here is derived from an EMBL/GenBank/DDBJ whole genome shotgun (WGS) entry which is preliminary data.</text>
</comment>